<evidence type="ECO:0000313" key="5">
    <source>
        <dbReference type="EMBL" id="RKT88524.1"/>
    </source>
</evidence>
<dbReference type="Pfam" id="PF00582">
    <property type="entry name" value="Usp"/>
    <property type="match status" value="2"/>
</dbReference>
<evidence type="ECO:0000313" key="6">
    <source>
        <dbReference type="EMBL" id="SFM79355.1"/>
    </source>
</evidence>
<keyword evidence="2" id="KW-0547">Nucleotide-binding</keyword>
<feature type="domain" description="UspA" evidence="4">
    <location>
        <begin position="152"/>
        <end position="289"/>
    </location>
</feature>
<evidence type="ECO:0000256" key="2">
    <source>
        <dbReference type="ARBA" id="ARBA00022741"/>
    </source>
</evidence>
<dbReference type="InterPro" id="IPR014729">
    <property type="entry name" value="Rossmann-like_a/b/a_fold"/>
</dbReference>
<dbReference type="AlphaFoldDB" id="A0A1I4TS11"/>
<feature type="domain" description="UspA" evidence="4">
    <location>
        <begin position="4"/>
        <end position="142"/>
    </location>
</feature>
<dbReference type="OrthoDB" id="3404132at2"/>
<keyword evidence="3" id="KW-0067">ATP-binding</keyword>
<dbReference type="GO" id="GO:0005524">
    <property type="term" value="F:ATP binding"/>
    <property type="evidence" value="ECO:0007669"/>
    <property type="project" value="UniProtKB-KW"/>
</dbReference>
<proteinExistence type="inferred from homology"/>
<accession>A0A1I4TS11</accession>
<name>A0A1I4TS11_9PSEU</name>
<dbReference type="EMBL" id="FOUP01000001">
    <property type="protein sequence ID" value="SFM79355.1"/>
    <property type="molecule type" value="Genomic_DNA"/>
</dbReference>
<dbReference type="Gene3D" id="3.40.50.620">
    <property type="entry name" value="HUPs"/>
    <property type="match status" value="2"/>
</dbReference>
<organism evidence="6 7">
    <name type="scientific">Saccharopolyspora antimicrobica</name>
    <dbReference type="NCBI Taxonomy" id="455193"/>
    <lineage>
        <taxon>Bacteria</taxon>
        <taxon>Bacillati</taxon>
        <taxon>Actinomycetota</taxon>
        <taxon>Actinomycetes</taxon>
        <taxon>Pseudonocardiales</taxon>
        <taxon>Pseudonocardiaceae</taxon>
        <taxon>Saccharopolyspora</taxon>
    </lineage>
</organism>
<evidence type="ECO:0000313" key="7">
    <source>
        <dbReference type="Proteomes" id="UP000199398"/>
    </source>
</evidence>
<evidence type="ECO:0000256" key="3">
    <source>
        <dbReference type="ARBA" id="ARBA00022840"/>
    </source>
</evidence>
<dbReference type="InterPro" id="IPR006015">
    <property type="entry name" value="Universal_stress_UspA"/>
</dbReference>
<keyword evidence="8" id="KW-1185">Reference proteome</keyword>
<dbReference type="EMBL" id="RBXX01000002">
    <property type="protein sequence ID" value="RKT88524.1"/>
    <property type="molecule type" value="Genomic_DNA"/>
</dbReference>
<dbReference type="InterPro" id="IPR006016">
    <property type="entry name" value="UspA"/>
</dbReference>
<evidence type="ECO:0000259" key="4">
    <source>
        <dbReference type="Pfam" id="PF00582"/>
    </source>
</evidence>
<dbReference type="STRING" id="455193.SAMN05421805_1011546"/>
<reference evidence="5 8" key="2">
    <citation type="submission" date="2018-10" db="EMBL/GenBank/DDBJ databases">
        <title>Sequencing the genomes of 1000 actinobacteria strains.</title>
        <authorList>
            <person name="Klenk H.-P."/>
        </authorList>
    </citation>
    <scope>NUCLEOTIDE SEQUENCE [LARGE SCALE GENOMIC DNA]</scope>
    <source>
        <strain evidence="5 8">DSM 45119</strain>
    </source>
</reference>
<dbReference type="Proteomes" id="UP000199398">
    <property type="component" value="Unassembled WGS sequence"/>
</dbReference>
<evidence type="ECO:0000256" key="1">
    <source>
        <dbReference type="ARBA" id="ARBA00008791"/>
    </source>
</evidence>
<dbReference type="PANTHER" id="PTHR46268:SF27">
    <property type="entry name" value="UNIVERSAL STRESS PROTEIN RV2623"/>
    <property type="match status" value="1"/>
</dbReference>
<gene>
    <name evidence="5" type="ORF">ATL45_6961</name>
    <name evidence="6" type="ORF">SAMN05421805_1011546</name>
</gene>
<dbReference type="RefSeq" id="WP_093146875.1">
    <property type="nucleotide sequence ID" value="NZ_FOUP01000001.1"/>
</dbReference>
<dbReference type="SUPFAM" id="SSF52402">
    <property type="entry name" value="Adenine nucleotide alpha hydrolases-like"/>
    <property type="match status" value="2"/>
</dbReference>
<sequence length="291" mass="31069">MSEKAVVVGFDLAESSRRAVRWAAREAAGRGRPLLLVHALTWPFEEHTTIRVPGEGDVAEPLQQALRRELAQLVEECRRIDADLPVRSELPFGDPAEVLAAMAADADLLVLGGPRLEPSAGIGATSAELLARRGGAPVVVVRGGADQPGSGPVVVGVDGSATSRAAIGFAFDFASRNRCELVTAHAWSDLPLDPFQWVSHWELAWAEVHEEAAEVLAESVAGWVEQYPDVVVRRVVTPEKPTEALLREAEGASLLVVGSHGRGRFRRSFLGSVSHAVVNRAPCPVAVLRAA</sequence>
<reference evidence="6 7" key="1">
    <citation type="submission" date="2016-10" db="EMBL/GenBank/DDBJ databases">
        <authorList>
            <person name="de Groot N.N."/>
        </authorList>
    </citation>
    <scope>NUCLEOTIDE SEQUENCE [LARGE SCALE GENOMIC DNA]</scope>
    <source>
        <strain evidence="6 7">CPCC 201259</strain>
    </source>
</reference>
<evidence type="ECO:0000313" key="8">
    <source>
        <dbReference type="Proteomes" id="UP000270697"/>
    </source>
</evidence>
<protein>
    <submittedName>
        <fullName evidence="5">Nucleotide-binding universal stress UspA family protein</fullName>
    </submittedName>
    <submittedName>
        <fullName evidence="6">Nucleotide-binding universal stress protein, UspA family</fullName>
    </submittedName>
</protein>
<dbReference type="Proteomes" id="UP000270697">
    <property type="component" value="Unassembled WGS sequence"/>
</dbReference>
<comment type="similarity">
    <text evidence="1">Belongs to the universal stress protein A family.</text>
</comment>
<dbReference type="PRINTS" id="PR01438">
    <property type="entry name" value="UNVRSLSTRESS"/>
</dbReference>
<dbReference type="PANTHER" id="PTHR46268">
    <property type="entry name" value="STRESS RESPONSE PROTEIN NHAX"/>
    <property type="match status" value="1"/>
</dbReference>